<gene>
    <name evidence="2" type="ORF">SPHA_64316</name>
</gene>
<protein>
    <submittedName>
        <fullName evidence="2">Uncharacterized protein</fullName>
    </submittedName>
</protein>
<evidence type="ECO:0000313" key="3">
    <source>
        <dbReference type="Proteomes" id="UP000597762"/>
    </source>
</evidence>
<dbReference type="EMBL" id="CAHIKZ030004627">
    <property type="protein sequence ID" value="CAE1313186.1"/>
    <property type="molecule type" value="Genomic_DNA"/>
</dbReference>
<proteinExistence type="predicted"/>
<organism evidence="2 3">
    <name type="scientific">Acanthosepion pharaonis</name>
    <name type="common">Pharaoh cuttlefish</name>
    <name type="synonym">Sepia pharaonis</name>
    <dbReference type="NCBI Taxonomy" id="158019"/>
    <lineage>
        <taxon>Eukaryota</taxon>
        <taxon>Metazoa</taxon>
        <taxon>Spiralia</taxon>
        <taxon>Lophotrochozoa</taxon>
        <taxon>Mollusca</taxon>
        <taxon>Cephalopoda</taxon>
        <taxon>Coleoidea</taxon>
        <taxon>Decapodiformes</taxon>
        <taxon>Sepiida</taxon>
        <taxon>Sepiina</taxon>
        <taxon>Sepiidae</taxon>
        <taxon>Acanthosepion</taxon>
    </lineage>
</organism>
<sequence>MPPRSGFQEDDFRLRLYFIIARPPSYATGSSHFGKKSFCEPLRALRLVFGIATLIAAKAAAARLQPDRRCRRSVPRCEGLEVATRAQTSSPEGDHRNDVRAGLMGGCRPSETQAKPNRVWATFGSTGLSPPRSSERSPFTPGRFHVLLNSLCKVLSTFPHGTCRLSDSSRYLAGGWAYDTIWAACRSGDSQIVETDARRPHRNGPGTCRGRPDRGTPNYADENDAAPAMKRLARSLYGKDSRRTRYYPVHSPGKVLVEFLFLRTVHMLKFRRVVSRHAGGSGVFDS</sequence>
<accession>A0A812E131</accession>
<name>A0A812E131_ACAPH</name>
<dbReference type="Proteomes" id="UP000597762">
    <property type="component" value="Unassembled WGS sequence"/>
</dbReference>
<feature type="region of interest" description="Disordered" evidence="1">
    <location>
        <begin position="197"/>
        <end position="223"/>
    </location>
</feature>
<reference evidence="2" key="1">
    <citation type="submission" date="2021-01" db="EMBL/GenBank/DDBJ databases">
        <authorList>
            <person name="Li R."/>
            <person name="Bekaert M."/>
        </authorList>
    </citation>
    <scope>NUCLEOTIDE SEQUENCE</scope>
    <source>
        <strain evidence="2">Farmed</strain>
    </source>
</reference>
<feature type="region of interest" description="Disordered" evidence="1">
    <location>
        <begin position="81"/>
        <end position="113"/>
    </location>
</feature>
<comment type="caution">
    <text evidence="2">The sequence shown here is derived from an EMBL/GenBank/DDBJ whole genome shotgun (WGS) entry which is preliminary data.</text>
</comment>
<dbReference type="AlphaFoldDB" id="A0A812E131"/>
<evidence type="ECO:0000313" key="2">
    <source>
        <dbReference type="EMBL" id="CAE1313186.1"/>
    </source>
</evidence>
<evidence type="ECO:0000256" key="1">
    <source>
        <dbReference type="SAM" id="MobiDB-lite"/>
    </source>
</evidence>
<keyword evidence="3" id="KW-1185">Reference proteome</keyword>